<dbReference type="Gene3D" id="2.60.120.10">
    <property type="entry name" value="Jelly Rolls"/>
    <property type="match status" value="1"/>
</dbReference>
<name>A0A4U9XY41_9STRE</name>
<dbReference type="Proteomes" id="UP000304914">
    <property type="component" value="Chromosome"/>
</dbReference>
<evidence type="ECO:0000313" key="1">
    <source>
        <dbReference type="EMBL" id="VTS18088.1"/>
    </source>
</evidence>
<dbReference type="InterPro" id="IPR010282">
    <property type="entry name" value="Uncharacterised_HutD/Ves"/>
</dbReference>
<dbReference type="AlphaFoldDB" id="A0A4U9XY41"/>
<dbReference type="SUPFAM" id="SSF51182">
    <property type="entry name" value="RmlC-like cupins"/>
    <property type="match status" value="1"/>
</dbReference>
<dbReference type="InterPro" id="IPR011051">
    <property type="entry name" value="RmlC_Cupin_sf"/>
</dbReference>
<dbReference type="STRING" id="873448.STRPO_0703"/>
<dbReference type="PANTHER" id="PTHR37943">
    <property type="entry name" value="PROTEIN VES"/>
    <property type="match status" value="1"/>
</dbReference>
<dbReference type="PANTHER" id="PTHR37943:SF1">
    <property type="entry name" value="PROTEIN VES"/>
    <property type="match status" value="1"/>
</dbReference>
<reference evidence="1 2" key="1">
    <citation type="submission" date="2019-05" db="EMBL/GenBank/DDBJ databases">
        <authorList>
            <consortium name="Pathogen Informatics"/>
        </authorList>
    </citation>
    <scope>NUCLEOTIDE SEQUENCE [LARGE SCALE GENOMIC DNA]</scope>
    <source>
        <strain evidence="1 2">NCTC5385</strain>
    </source>
</reference>
<protein>
    <submittedName>
        <fullName evidence="1">Putative cytoplasmic protein</fullName>
    </submittedName>
</protein>
<dbReference type="Pfam" id="PF05962">
    <property type="entry name" value="HutD"/>
    <property type="match status" value="1"/>
</dbReference>
<accession>A0A4U9XY41</accession>
<gene>
    <name evidence="1" type="ORF">NCTC5385_00765</name>
</gene>
<evidence type="ECO:0000313" key="2">
    <source>
        <dbReference type="Proteomes" id="UP000304914"/>
    </source>
</evidence>
<proteinExistence type="predicted"/>
<dbReference type="RefSeq" id="WP_138068246.1">
    <property type="nucleotide sequence ID" value="NZ_LR594035.1"/>
</dbReference>
<dbReference type="EMBL" id="LR594035">
    <property type="protein sequence ID" value="VTS18088.1"/>
    <property type="molecule type" value="Genomic_DNA"/>
</dbReference>
<sequence>MTAISIIKPESYSTSHWSGGKTKELYISPKTSLYLERNFDFRLSSATVSLSESIFSDLRGYHRLTMTVDRSMTLLNLATHELKELDPFETFSFEGGDRIKSIGQCTDVNLIYNDNYLGQMEAVHKTNRSICSSMSIQMVYTLCDMTCTVDGQGAYLLKANHLLVIQNSSLSTPSKLELLPLKPCPKVIAIWAGLSCKKDSGYMIKGS</sequence>
<dbReference type="InterPro" id="IPR014710">
    <property type="entry name" value="RmlC-like_jellyroll"/>
</dbReference>
<organism evidence="1 2">
    <name type="scientific">Streptococcus pseudoporcinus</name>
    <dbReference type="NCBI Taxonomy" id="361101"/>
    <lineage>
        <taxon>Bacteria</taxon>
        <taxon>Bacillati</taxon>
        <taxon>Bacillota</taxon>
        <taxon>Bacilli</taxon>
        <taxon>Lactobacillales</taxon>
        <taxon>Streptococcaceae</taxon>
        <taxon>Streptococcus</taxon>
    </lineage>
</organism>